<dbReference type="UniPathway" id="UPA00988"/>
<dbReference type="SUPFAM" id="SSF52402">
    <property type="entry name" value="Adenine nucleotide alpha hydrolases-like"/>
    <property type="match status" value="1"/>
</dbReference>
<dbReference type="PANTHER" id="PTHR20882">
    <property type="entry name" value="CYTOPLASMIC TRNA 2-THIOLATION PROTEIN 2"/>
    <property type="match status" value="1"/>
</dbReference>
<dbReference type="GO" id="GO:0002143">
    <property type="term" value="P:tRNA wobble position uridine thiolation"/>
    <property type="evidence" value="ECO:0007669"/>
    <property type="project" value="TreeGrafter"/>
</dbReference>
<dbReference type="GO" id="GO:0016783">
    <property type="term" value="F:sulfurtransferase activity"/>
    <property type="evidence" value="ECO:0007669"/>
    <property type="project" value="TreeGrafter"/>
</dbReference>
<reference evidence="3" key="1">
    <citation type="submission" date="2020-12" db="EMBL/GenBank/DDBJ databases">
        <title>Metabolic potential, ecology and presence of endohyphal bacteria is reflected in genomic diversity of Mucoromycotina.</title>
        <authorList>
            <person name="Muszewska A."/>
            <person name="Okrasinska A."/>
            <person name="Steczkiewicz K."/>
            <person name="Drgas O."/>
            <person name="Orlowska M."/>
            <person name="Perlinska-Lenart U."/>
            <person name="Aleksandrzak-Piekarczyk T."/>
            <person name="Szatraj K."/>
            <person name="Zielenkiewicz U."/>
            <person name="Pilsyk S."/>
            <person name="Malc E."/>
            <person name="Mieczkowski P."/>
            <person name="Kruszewska J.S."/>
            <person name="Biernat P."/>
            <person name="Pawlowska J."/>
        </authorList>
    </citation>
    <scope>NUCLEOTIDE SEQUENCE</scope>
    <source>
        <strain evidence="3">WA0000067209</strain>
    </source>
</reference>
<dbReference type="Proteomes" id="UP000654370">
    <property type="component" value="Unassembled WGS sequence"/>
</dbReference>
<dbReference type="AlphaFoldDB" id="A0A8H7UEH6"/>
<protein>
    <recommendedName>
        <fullName evidence="5">Cytoplasmic tRNA 2-thiolation protein 2</fullName>
    </recommendedName>
</protein>
<comment type="caution">
    <text evidence="3">The sequence shown here is derived from an EMBL/GenBank/DDBJ whole genome shotgun (WGS) entry which is preliminary data.</text>
</comment>
<name>A0A8H7UEH6_MORIS</name>
<evidence type="ECO:0000313" key="4">
    <source>
        <dbReference type="Proteomes" id="UP000654370"/>
    </source>
</evidence>
<evidence type="ECO:0008006" key="5">
    <source>
        <dbReference type="Google" id="ProtNLM"/>
    </source>
</evidence>
<dbReference type="InterPro" id="IPR019407">
    <property type="entry name" value="CTU2"/>
</dbReference>
<keyword evidence="2" id="KW-0819">tRNA processing</keyword>
<dbReference type="OrthoDB" id="25129at2759"/>
<proteinExistence type="inferred from homology"/>
<gene>
    <name evidence="3" type="ORF">INT43_003792</name>
</gene>
<keyword evidence="1" id="KW-0963">Cytoplasm</keyword>
<dbReference type="Gene3D" id="3.40.50.620">
    <property type="entry name" value="HUPs"/>
    <property type="match status" value="1"/>
</dbReference>
<dbReference type="InterPro" id="IPR014729">
    <property type="entry name" value="Rossmann-like_a/b/a_fold"/>
</dbReference>
<dbReference type="GO" id="GO:0000049">
    <property type="term" value="F:tRNA binding"/>
    <property type="evidence" value="ECO:0007669"/>
    <property type="project" value="InterPro"/>
</dbReference>
<evidence type="ECO:0000313" key="3">
    <source>
        <dbReference type="EMBL" id="KAG2180005.1"/>
    </source>
</evidence>
<evidence type="ECO:0000256" key="2">
    <source>
        <dbReference type="ARBA" id="ARBA00022694"/>
    </source>
</evidence>
<feature type="non-terminal residue" evidence="3">
    <location>
        <position position="1"/>
    </location>
</feature>
<dbReference type="GO" id="GO:0005829">
    <property type="term" value="C:cytosol"/>
    <property type="evidence" value="ECO:0007669"/>
    <property type="project" value="TreeGrafter"/>
</dbReference>
<dbReference type="HAMAP" id="MF_03054">
    <property type="entry name" value="CTU2"/>
    <property type="match status" value="1"/>
</dbReference>
<dbReference type="EMBL" id="JAEPQZ010000006">
    <property type="protein sequence ID" value="KAG2180005.1"/>
    <property type="molecule type" value="Genomic_DNA"/>
</dbReference>
<evidence type="ECO:0000256" key="1">
    <source>
        <dbReference type="ARBA" id="ARBA00022490"/>
    </source>
</evidence>
<dbReference type="Pfam" id="PF10288">
    <property type="entry name" value="CTU2"/>
    <property type="match status" value="1"/>
</dbReference>
<accession>A0A8H7UEH6</accession>
<keyword evidence="4" id="KW-1185">Reference proteome</keyword>
<sequence length="448" mass="50354">FFLHSKLILCVRSCFDFLFIGKYRTCVNRSKAISQKFRTGKLLVAVSGGPSSTAMLNLTAAFMSAKPHEQKKIHVFAEAFVCHIDETALFPNNECTSEKFIAMMNIQYPNFKSHCDKLEDIFDPSYTESGAFDELVEVVNNGRPGYEDITAHLDSVHKKEMSNAEKLRAIFDGIDKLSAKEDIYWHLKMSMLYHRAKKEKCDFIFLGESSTRQAIKMISMTSKGRGFSAALDVGVENSISYKDVAVIRPMKDMLGKEIAYYNRNHGIAKNVMQTTNFTTKATSKSSIERLTEEFITGLDRDFPSTVSTVSRTASKLTVHSEMDVNDKCAICLMPIQAGITGWRDRITVTTLGDKRGTDKKVTSDGECCGSAENADGCCSNKSSNVSNGQVIPFFDSLCYSCQVDARDYRNGQFELPPYVAETIKNKERDERLRQQVQEFLLSDDENQD</sequence>
<dbReference type="PANTHER" id="PTHR20882:SF14">
    <property type="entry name" value="CYTOPLASMIC TRNA 2-THIOLATION PROTEIN 2"/>
    <property type="match status" value="1"/>
</dbReference>
<organism evidence="3 4">
    <name type="scientific">Mortierella isabellina</name>
    <name type="common">Filamentous fungus</name>
    <name type="synonym">Umbelopsis isabellina</name>
    <dbReference type="NCBI Taxonomy" id="91625"/>
    <lineage>
        <taxon>Eukaryota</taxon>
        <taxon>Fungi</taxon>
        <taxon>Fungi incertae sedis</taxon>
        <taxon>Mucoromycota</taxon>
        <taxon>Mucoromycotina</taxon>
        <taxon>Umbelopsidomycetes</taxon>
        <taxon>Umbelopsidales</taxon>
        <taxon>Umbelopsidaceae</taxon>
        <taxon>Umbelopsis</taxon>
    </lineage>
</organism>